<feature type="domain" description="Carboxymuconolactone decarboxylase-like" evidence="1">
    <location>
        <begin position="32"/>
        <end position="71"/>
    </location>
</feature>
<dbReference type="PANTHER" id="PTHR35446">
    <property type="entry name" value="SI:CH211-175M2.5"/>
    <property type="match status" value="1"/>
</dbReference>
<dbReference type="NCBIfam" id="TIGR01926">
    <property type="entry name" value="peroxid_rel"/>
    <property type="match status" value="1"/>
</dbReference>
<sequence>MPHIPLPEHLPGITGLLEYSQLTAHPIRILTQTLLRGDSTLAPAERELIATIVSHNNECKFCTAAHTAAADVLLGESETCEIMKQDIDAAPVSEKMKALLKIARQVQASGKAVTEDAIALAKERGATDLEIHDTVLIAALFCLYNRYVDGMATVAPSDPAFYKGLGQRLKDNGYNRLANGYDHLKKQTQPT</sequence>
<gene>
    <name evidence="2" type="ORF">FHS68_004878</name>
</gene>
<protein>
    <submittedName>
        <fullName evidence="2">Peroxidase-related enzyme</fullName>
    </submittedName>
</protein>
<dbReference type="RefSeq" id="WP_167275932.1">
    <property type="nucleotide sequence ID" value="NZ_JAASQJ010000006.1"/>
</dbReference>
<dbReference type="NCBIfam" id="TIGR00778">
    <property type="entry name" value="ahpD_dom"/>
    <property type="match status" value="1"/>
</dbReference>
<dbReference type="InterPro" id="IPR029032">
    <property type="entry name" value="AhpD-like"/>
</dbReference>
<evidence type="ECO:0000259" key="1">
    <source>
        <dbReference type="Pfam" id="PF02627"/>
    </source>
</evidence>
<accession>A0ABX0UV69</accession>
<dbReference type="SUPFAM" id="SSF69118">
    <property type="entry name" value="AhpD-like"/>
    <property type="match status" value="1"/>
</dbReference>
<dbReference type="Proteomes" id="UP001179181">
    <property type="component" value="Unassembled WGS sequence"/>
</dbReference>
<dbReference type="Pfam" id="PF02627">
    <property type="entry name" value="CMD"/>
    <property type="match status" value="1"/>
</dbReference>
<reference evidence="2 3" key="1">
    <citation type="submission" date="2020-03" db="EMBL/GenBank/DDBJ databases">
        <title>Genomic Encyclopedia of Type Strains, Phase IV (KMG-IV): sequencing the most valuable type-strain genomes for metagenomic binning, comparative biology and taxonomic classification.</title>
        <authorList>
            <person name="Goeker M."/>
        </authorList>
    </citation>
    <scope>NUCLEOTIDE SEQUENCE [LARGE SCALE GENOMIC DNA]</scope>
    <source>
        <strain evidence="2 3">DSM 102865</strain>
    </source>
</reference>
<dbReference type="InterPro" id="IPR004675">
    <property type="entry name" value="AhpD_core"/>
</dbReference>
<keyword evidence="2" id="KW-0560">Oxidoreductase</keyword>
<dbReference type="GO" id="GO:0004601">
    <property type="term" value="F:peroxidase activity"/>
    <property type="evidence" value="ECO:0007669"/>
    <property type="project" value="UniProtKB-KW"/>
</dbReference>
<dbReference type="InterPro" id="IPR010195">
    <property type="entry name" value="Uncharacterised_peroxidase-rel"/>
</dbReference>
<dbReference type="PANTHER" id="PTHR35446:SF3">
    <property type="entry name" value="CMD DOMAIN-CONTAINING PROTEIN"/>
    <property type="match status" value="1"/>
</dbReference>
<evidence type="ECO:0000313" key="2">
    <source>
        <dbReference type="EMBL" id="NIJ55685.1"/>
    </source>
</evidence>
<evidence type="ECO:0000313" key="3">
    <source>
        <dbReference type="Proteomes" id="UP001179181"/>
    </source>
</evidence>
<proteinExistence type="predicted"/>
<keyword evidence="2" id="KW-0575">Peroxidase</keyword>
<dbReference type="Gene3D" id="1.20.1290.10">
    <property type="entry name" value="AhpD-like"/>
    <property type="match status" value="1"/>
</dbReference>
<organism evidence="2 3">
    <name type="scientific">Dyadobacter arcticus</name>
    <dbReference type="NCBI Taxonomy" id="1078754"/>
    <lineage>
        <taxon>Bacteria</taxon>
        <taxon>Pseudomonadati</taxon>
        <taxon>Bacteroidota</taxon>
        <taxon>Cytophagia</taxon>
        <taxon>Cytophagales</taxon>
        <taxon>Spirosomataceae</taxon>
        <taxon>Dyadobacter</taxon>
    </lineage>
</organism>
<comment type="caution">
    <text evidence="2">The sequence shown here is derived from an EMBL/GenBank/DDBJ whole genome shotgun (WGS) entry which is preliminary data.</text>
</comment>
<dbReference type="InterPro" id="IPR003779">
    <property type="entry name" value="CMD-like"/>
</dbReference>
<keyword evidence="3" id="KW-1185">Reference proteome</keyword>
<dbReference type="EMBL" id="JAASQJ010000006">
    <property type="protein sequence ID" value="NIJ55685.1"/>
    <property type="molecule type" value="Genomic_DNA"/>
</dbReference>
<name>A0ABX0UV69_9BACT</name>